<sequence length="279" mass="30228">MSAASDPGDRDAQGWSANAYRAAAPFVYSSSFTAPILTSLNAQPGERIVDLGCGSGELTKEIADIVGPSGEVVGVDVSESMISKAKEHTGIPPTHLIVADIQLPDFVQEHFPPHLVGKCDKVFSNAALHWCARDPRGALLSAQRLLREGGVIVGEMGGQGNVAGVRDALYTVLRGRGVDAAARDPWFFPSPEEYAQLLVSSGLRPVHTSLHPRPTPVEDLAAWLHVFCGHNFLAGFSPEEEDSVVNEVVALCREDERCWDVASERWSLDYVRLRFIAEK</sequence>
<proteinExistence type="predicted"/>
<keyword evidence="1" id="KW-0489">Methyltransferase</keyword>
<keyword evidence="2" id="KW-1185">Reference proteome</keyword>
<evidence type="ECO:0000313" key="1">
    <source>
        <dbReference type="EMBL" id="KAI0051060.1"/>
    </source>
</evidence>
<dbReference type="Proteomes" id="UP000814033">
    <property type="component" value="Unassembled WGS sequence"/>
</dbReference>
<dbReference type="EMBL" id="MU275855">
    <property type="protein sequence ID" value="KAI0051060.1"/>
    <property type="molecule type" value="Genomic_DNA"/>
</dbReference>
<name>A0ACB8S589_9AGAM</name>
<gene>
    <name evidence="1" type="ORF">FA95DRAFT_1554873</name>
</gene>
<organism evidence="1 2">
    <name type="scientific">Auriscalpium vulgare</name>
    <dbReference type="NCBI Taxonomy" id="40419"/>
    <lineage>
        <taxon>Eukaryota</taxon>
        <taxon>Fungi</taxon>
        <taxon>Dikarya</taxon>
        <taxon>Basidiomycota</taxon>
        <taxon>Agaricomycotina</taxon>
        <taxon>Agaricomycetes</taxon>
        <taxon>Russulales</taxon>
        <taxon>Auriscalpiaceae</taxon>
        <taxon>Auriscalpium</taxon>
    </lineage>
</organism>
<keyword evidence="1" id="KW-0808">Transferase</keyword>
<reference evidence="1" key="2">
    <citation type="journal article" date="2022" name="New Phytol.">
        <title>Evolutionary transition to the ectomycorrhizal habit in the genomes of a hyperdiverse lineage of mushroom-forming fungi.</title>
        <authorList>
            <person name="Looney B."/>
            <person name="Miyauchi S."/>
            <person name="Morin E."/>
            <person name="Drula E."/>
            <person name="Courty P.E."/>
            <person name="Kohler A."/>
            <person name="Kuo A."/>
            <person name="LaButti K."/>
            <person name="Pangilinan J."/>
            <person name="Lipzen A."/>
            <person name="Riley R."/>
            <person name="Andreopoulos W."/>
            <person name="He G."/>
            <person name="Johnson J."/>
            <person name="Nolan M."/>
            <person name="Tritt A."/>
            <person name="Barry K.W."/>
            <person name="Grigoriev I.V."/>
            <person name="Nagy L.G."/>
            <person name="Hibbett D."/>
            <person name="Henrissat B."/>
            <person name="Matheny P.B."/>
            <person name="Labbe J."/>
            <person name="Martin F.M."/>
        </authorList>
    </citation>
    <scope>NUCLEOTIDE SEQUENCE</scope>
    <source>
        <strain evidence="1">FP105234-sp</strain>
    </source>
</reference>
<comment type="caution">
    <text evidence="1">The sequence shown here is derived from an EMBL/GenBank/DDBJ whole genome shotgun (WGS) entry which is preliminary data.</text>
</comment>
<reference evidence="1" key="1">
    <citation type="submission" date="2021-02" db="EMBL/GenBank/DDBJ databases">
        <authorList>
            <consortium name="DOE Joint Genome Institute"/>
            <person name="Ahrendt S."/>
            <person name="Looney B.P."/>
            <person name="Miyauchi S."/>
            <person name="Morin E."/>
            <person name="Drula E."/>
            <person name="Courty P.E."/>
            <person name="Chicoki N."/>
            <person name="Fauchery L."/>
            <person name="Kohler A."/>
            <person name="Kuo A."/>
            <person name="Labutti K."/>
            <person name="Pangilinan J."/>
            <person name="Lipzen A."/>
            <person name="Riley R."/>
            <person name="Andreopoulos W."/>
            <person name="He G."/>
            <person name="Johnson J."/>
            <person name="Barry K.W."/>
            <person name="Grigoriev I.V."/>
            <person name="Nagy L."/>
            <person name="Hibbett D."/>
            <person name="Henrissat B."/>
            <person name="Matheny P.B."/>
            <person name="Labbe J."/>
            <person name="Martin F."/>
        </authorList>
    </citation>
    <scope>NUCLEOTIDE SEQUENCE</scope>
    <source>
        <strain evidence="1">FP105234-sp</strain>
    </source>
</reference>
<accession>A0ACB8S589</accession>
<protein>
    <submittedName>
        <fullName evidence="1">S-adenosyl-L-methionine-dependent methyltransferase</fullName>
    </submittedName>
</protein>
<evidence type="ECO:0000313" key="2">
    <source>
        <dbReference type="Proteomes" id="UP000814033"/>
    </source>
</evidence>